<accession>A0A0P0RK30</accession>
<dbReference type="KEGG" id="bcai:K788_0004627"/>
<dbReference type="GeneID" id="69972766"/>
<evidence type="ECO:0000313" key="1">
    <source>
        <dbReference type="EMBL" id="ALL69164.1"/>
    </source>
</evidence>
<protein>
    <recommendedName>
        <fullName evidence="3">DUF1488 domain-containing protein</fullName>
    </recommendedName>
</protein>
<dbReference type="RefSeq" id="WP_035996740.1">
    <property type="nucleotide sequence ID" value="NZ_CP012747.1"/>
</dbReference>
<dbReference type="AlphaFoldDB" id="A0A0P0RK30"/>
<gene>
    <name evidence="1" type="ORF">K788_0004627</name>
</gene>
<name>A0A0P0RK30_9BURK</name>
<dbReference type="InterPro" id="IPR036692">
    <property type="entry name" value="Shew3726-like_sf"/>
</dbReference>
<dbReference type="InterPro" id="IPR009962">
    <property type="entry name" value="DUF1488"/>
</dbReference>
<evidence type="ECO:0000313" key="2">
    <source>
        <dbReference type="Proteomes" id="UP000019146"/>
    </source>
</evidence>
<dbReference type="SUPFAM" id="SSF160272">
    <property type="entry name" value="Shew3726-like"/>
    <property type="match status" value="1"/>
</dbReference>
<organism evidence="1 2">
    <name type="scientific">Paraburkholderia caribensis MBA4</name>
    <dbReference type="NCBI Taxonomy" id="1323664"/>
    <lineage>
        <taxon>Bacteria</taxon>
        <taxon>Pseudomonadati</taxon>
        <taxon>Pseudomonadota</taxon>
        <taxon>Betaproteobacteria</taxon>
        <taxon>Burkholderiales</taxon>
        <taxon>Burkholderiaceae</taxon>
        <taxon>Paraburkholderia</taxon>
    </lineage>
</organism>
<dbReference type="EMBL" id="CP012747">
    <property type="protein sequence ID" value="ALL69164.1"/>
    <property type="molecule type" value="Genomic_DNA"/>
</dbReference>
<dbReference type="Proteomes" id="UP000019146">
    <property type="component" value="Chromosome 2"/>
</dbReference>
<sequence>MEQSLSNFALSTNGQAVTFDIVVQKRAIGCAITRDALEQHFWLERGADESHLTKAFGNGQRRIAAVAERKALAKGATHVLITADDFEYR</sequence>
<evidence type="ECO:0008006" key="3">
    <source>
        <dbReference type="Google" id="ProtNLM"/>
    </source>
</evidence>
<proteinExistence type="predicted"/>
<dbReference type="Pfam" id="PF07369">
    <property type="entry name" value="DUF1488"/>
    <property type="match status" value="1"/>
</dbReference>
<reference evidence="1 2" key="1">
    <citation type="journal article" date="2014" name="Genome Announc.">
        <title>Draft Genome Sequence of the Haloacid-Degrading Burkholderia caribensis Strain MBA4.</title>
        <authorList>
            <person name="Pan Y."/>
            <person name="Kong K.F."/>
            <person name="Tsang J.S."/>
        </authorList>
    </citation>
    <scope>NUCLEOTIDE SEQUENCE [LARGE SCALE GENOMIC DNA]</scope>
    <source>
        <strain evidence="1 2">MBA4</strain>
    </source>
</reference>